<evidence type="ECO:0000313" key="1">
    <source>
        <dbReference type="EMBL" id="CAK9167644.1"/>
    </source>
</evidence>
<organism evidence="1 2">
    <name type="scientific">Ilex paraguariensis</name>
    <name type="common">yerba mate</name>
    <dbReference type="NCBI Taxonomy" id="185542"/>
    <lineage>
        <taxon>Eukaryota</taxon>
        <taxon>Viridiplantae</taxon>
        <taxon>Streptophyta</taxon>
        <taxon>Embryophyta</taxon>
        <taxon>Tracheophyta</taxon>
        <taxon>Spermatophyta</taxon>
        <taxon>Magnoliopsida</taxon>
        <taxon>eudicotyledons</taxon>
        <taxon>Gunneridae</taxon>
        <taxon>Pentapetalae</taxon>
        <taxon>asterids</taxon>
        <taxon>campanulids</taxon>
        <taxon>Aquifoliales</taxon>
        <taxon>Aquifoliaceae</taxon>
        <taxon>Ilex</taxon>
    </lineage>
</organism>
<accession>A0ABC8TDZ0</accession>
<sequence length="74" mass="8361">MADLVHRHVVDLEEEEFCTVLVMFEKDIKPVHVTYYVGNVKGEGLIMVMPSLEDGLGQTVMVTLPEEQMAELLL</sequence>
<dbReference type="AlphaFoldDB" id="A0ABC8TDZ0"/>
<proteinExistence type="predicted"/>
<protein>
    <recommendedName>
        <fullName evidence="3">DUF4926 domain-containing protein</fullName>
    </recommendedName>
</protein>
<dbReference type="InterPro" id="IPR023213">
    <property type="entry name" value="CAT-like_dom_sf"/>
</dbReference>
<reference evidence="1 2" key="1">
    <citation type="submission" date="2024-02" db="EMBL/GenBank/DDBJ databases">
        <authorList>
            <person name="Vignale AGUSTIN F."/>
            <person name="Sosa J E."/>
            <person name="Modenutti C."/>
        </authorList>
    </citation>
    <scope>NUCLEOTIDE SEQUENCE [LARGE SCALE GENOMIC DNA]</scope>
</reference>
<keyword evidence="2" id="KW-1185">Reference proteome</keyword>
<evidence type="ECO:0008006" key="3">
    <source>
        <dbReference type="Google" id="ProtNLM"/>
    </source>
</evidence>
<evidence type="ECO:0000313" key="2">
    <source>
        <dbReference type="Proteomes" id="UP001642360"/>
    </source>
</evidence>
<comment type="caution">
    <text evidence="1">The sequence shown here is derived from an EMBL/GenBank/DDBJ whole genome shotgun (WGS) entry which is preliminary data.</text>
</comment>
<dbReference type="Proteomes" id="UP001642360">
    <property type="component" value="Unassembled WGS sequence"/>
</dbReference>
<dbReference type="EMBL" id="CAUOFW020004887">
    <property type="protein sequence ID" value="CAK9167644.1"/>
    <property type="molecule type" value="Genomic_DNA"/>
</dbReference>
<name>A0ABC8TDZ0_9AQUA</name>
<dbReference type="Gene3D" id="3.30.559.10">
    <property type="entry name" value="Chloramphenicol acetyltransferase-like domain"/>
    <property type="match status" value="1"/>
</dbReference>
<feature type="non-terminal residue" evidence="1">
    <location>
        <position position="74"/>
    </location>
</feature>
<gene>
    <name evidence="1" type="ORF">ILEXP_LOCUS36926</name>
</gene>